<proteinExistence type="predicted"/>
<feature type="chain" id="PRO_5046920202" description="Secreted protein" evidence="1">
    <location>
        <begin position="21"/>
        <end position="144"/>
    </location>
</feature>
<organism evidence="2 3">
    <name type="scientific">Tetradesmus obliquus</name>
    <name type="common">Green alga</name>
    <name type="synonym">Acutodesmus obliquus</name>
    <dbReference type="NCBI Taxonomy" id="3088"/>
    <lineage>
        <taxon>Eukaryota</taxon>
        <taxon>Viridiplantae</taxon>
        <taxon>Chlorophyta</taxon>
        <taxon>core chlorophytes</taxon>
        <taxon>Chlorophyceae</taxon>
        <taxon>CS clade</taxon>
        <taxon>Sphaeropleales</taxon>
        <taxon>Scenedesmaceae</taxon>
        <taxon>Tetradesmus</taxon>
    </lineage>
</organism>
<evidence type="ECO:0000313" key="3">
    <source>
        <dbReference type="Proteomes" id="UP001244341"/>
    </source>
</evidence>
<reference evidence="2 3" key="1">
    <citation type="submission" date="2023-05" db="EMBL/GenBank/DDBJ databases">
        <title>A 100% complete, gapless, phased diploid assembly of the Scenedesmus obliquus UTEX 3031 genome.</title>
        <authorList>
            <person name="Biondi T.C."/>
            <person name="Hanschen E.R."/>
            <person name="Kwon T."/>
            <person name="Eng W."/>
            <person name="Kruse C.P.S."/>
            <person name="Koehler S.I."/>
            <person name="Kunde Y."/>
            <person name="Gleasner C.D."/>
            <person name="You Mak K.T."/>
            <person name="Polle J."/>
            <person name="Hovde B.T."/>
            <person name="Starkenburg S.R."/>
        </authorList>
    </citation>
    <scope>NUCLEOTIDE SEQUENCE [LARGE SCALE GENOMIC DNA]</scope>
    <source>
        <strain evidence="2 3">DOE0152z</strain>
    </source>
</reference>
<evidence type="ECO:0008006" key="4">
    <source>
        <dbReference type="Google" id="ProtNLM"/>
    </source>
</evidence>
<accession>A0ABY8TX53</accession>
<evidence type="ECO:0000313" key="2">
    <source>
        <dbReference type="EMBL" id="WIA12846.1"/>
    </source>
</evidence>
<keyword evidence="3" id="KW-1185">Reference proteome</keyword>
<dbReference type="EMBL" id="CP126211">
    <property type="protein sequence ID" value="WIA12846.1"/>
    <property type="molecule type" value="Genomic_DNA"/>
</dbReference>
<dbReference type="Proteomes" id="UP001244341">
    <property type="component" value="Chromosome 4b"/>
</dbReference>
<sequence>MSAPPLVLLVLVHQALLAAAAVPRLFVQLPTDEVAAAAAPVLPEDVEVVTTASAGGRAAPNVMTAMINQELLLQVNTLVQLDLPGLSRAIRVKWQPTAVTATAHSRMAAAPATAARVGEVQGLPGPLSCVGMVTGGAHTQGSIW</sequence>
<gene>
    <name evidence="2" type="ORF">OEZ85_006472</name>
</gene>
<protein>
    <recommendedName>
        <fullName evidence="4">Secreted protein</fullName>
    </recommendedName>
</protein>
<keyword evidence="1" id="KW-0732">Signal</keyword>
<name>A0ABY8TX53_TETOB</name>
<evidence type="ECO:0000256" key="1">
    <source>
        <dbReference type="SAM" id="SignalP"/>
    </source>
</evidence>
<feature type="signal peptide" evidence="1">
    <location>
        <begin position="1"/>
        <end position="20"/>
    </location>
</feature>